<sequence>MEGLVVLAVLIPLALLVGCVLGFVAFVQLGKVRAEVAQLKQQLEKAISESAFAKPSPNPPQAASTPTEASTASSEPRFGPKPAVTEPRVATAPRVAEPEIKQPLITQPIPAQPRAKQQTADTSQRVEIGKPIELNPRTAPNTFSSPVRAPSAPSPFITHLTQHWMVWLGGFCVALAGIFLAKYSIEQGLLGPAARVAMGVVTGLALHAGAVWLRAKYGAHPALAALAGGGSITLFAALLAALHFYNMFSPLTVFALLAVVALITMWLALQHGPVLAVIGMLGAYTVPVMVSTGSGNVVAAMAYALIISASVLLLLRHIKAPWLWWGLMAGGMFWWAISLTSSQPDGWRGLYLAIFAYGLIAFVDSNWRLAKSVAAGVWPFSQSFKQEASNAPAQTGLHSWLAPSLLIVVAAQIISALVQGWQGQWLNWGLLAALLLWLAGKQPKYTALVWLLFVGHWLAILLPQLYENNGQYYFELLAPQVVPALFKHLLIFTVLFVGLAFRNLALGFAKNWWAAMVAMVPVLSLLLANLLGAAFSADWHWALLAFALGASYVGLAVTGIQKNWTQELYVWLFLAGHFAYSFAATLMLQQATLTLAIAAQIVSIAWLIRRFEVTHIGWLLKTVVVLVVVRLTLNPWLASYPADAHWPLWTFGGATLFCVVAARWLNGYQALARWAEAAALHLLVLTLWAEARYWLYDGATFHAAFTFNEAILNCLLFASLALVYHYKASVSEHMASWYRAYSVVQMGVALINYGLLVLAPFMYASWLNTSVGETPIFNILLIAYGLPIGFAYLCYRFYIPRWRQPALVFGAVASFIFISLEIRHLWQGHIDMNTATGVGELYTYSIVWLLLAVGALLAGSWKLGKRCYQGGLMLLALVIVKIFIVDMAGLDGLLRVASFMGLGLALLAVAFLHQKLSSNLEPNNEQKSSDKFFTSQADD</sequence>
<feature type="transmembrane region" description="Helical" evidence="2">
    <location>
        <begin position="512"/>
        <end position="535"/>
    </location>
</feature>
<feature type="transmembrane region" description="Helical" evidence="2">
    <location>
        <begin position="677"/>
        <end position="695"/>
    </location>
</feature>
<feature type="transmembrane region" description="Helical" evidence="2">
    <location>
        <begin position="568"/>
        <end position="587"/>
    </location>
</feature>
<reference evidence="3" key="1">
    <citation type="submission" date="2023-07" db="EMBL/GenBank/DDBJ databases">
        <title>Genome content predicts the carbon catabolic preferences of heterotrophic bacteria.</title>
        <authorList>
            <person name="Gralka M."/>
        </authorList>
    </citation>
    <scope>NUCLEOTIDE SEQUENCE</scope>
    <source>
        <strain evidence="3">I3M17_2</strain>
    </source>
</reference>
<feature type="transmembrane region" description="Helical" evidence="2">
    <location>
        <begin position="486"/>
        <end position="505"/>
    </location>
</feature>
<feature type="transmembrane region" description="Helical" evidence="2">
    <location>
        <begin position="274"/>
        <end position="291"/>
    </location>
</feature>
<feature type="transmembrane region" description="Helical" evidence="2">
    <location>
        <begin position="400"/>
        <end position="418"/>
    </location>
</feature>
<keyword evidence="2" id="KW-1133">Transmembrane helix</keyword>
<feature type="transmembrane region" description="Helical" evidence="2">
    <location>
        <begin position="871"/>
        <end position="890"/>
    </location>
</feature>
<feature type="transmembrane region" description="Helical" evidence="2">
    <location>
        <begin position="738"/>
        <end position="763"/>
    </location>
</feature>
<feature type="transmembrane region" description="Helical" evidence="2">
    <location>
        <begin position="424"/>
        <end position="440"/>
    </location>
</feature>
<feature type="region of interest" description="Disordered" evidence="1">
    <location>
        <begin position="50"/>
        <end position="124"/>
    </location>
</feature>
<dbReference type="PANTHER" id="PTHR38434">
    <property type="entry name" value="BLL2549 PROTEIN"/>
    <property type="match status" value="1"/>
</dbReference>
<dbReference type="AlphaFoldDB" id="A0AAW7X690"/>
<proteinExistence type="predicted"/>
<feature type="transmembrane region" description="Helical" evidence="2">
    <location>
        <begin position="775"/>
        <end position="795"/>
    </location>
</feature>
<name>A0AAW7X690_9GAMM</name>
<dbReference type="PIRSF" id="PIRSF035905">
    <property type="entry name" value="UCP035905_mp"/>
    <property type="match status" value="1"/>
</dbReference>
<evidence type="ECO:0000313" key="3">
    <source>
        <dbReference type="EMBL" id="MDO6422795.1"/>
    </source>
</evidence>
<protein>
    <submittedName>
        <fullName evidence="3">DUF2339 domain-containing protein</fullName>
    </submittedName>
</protein>
<feature type="transmembrane region" description="Helical" evidence="2">
    <location>
        <begin position="593"/>
        <end position="611"/>
    </location>
</feature>
<dbReference type="EMBL" id="JAUOPB010000006">
    <property type="protein sequence ID" value="MDO6422795.1"/>
    <property type="molecule type" value="Genomic_DNA"/>
</dbReference>
<evidence type="ECO:0000256" key="2">
    <source>
        <dbReference type="SAM" id="Phobius"/>
    </source>
</evidence>
<accession>A0AAW7X690</accession>
<organism evidence="3 4">
    <name type="scientific">Saccharophagus degradans</name>
    <dbReference type="NCBI Taxonomy" id="86304"/>
    <lineage>
        <taxon>Bacteria</taxon>
        <taxon>Pseudomonadati</taxon>
        <taxon>Pseudomonadota</taxon>
        <taxon>Gammaproteobacteria</taxon>
        <taxon>Cellvibrionales</taxon>
        <taxon>Cellvibrionaceae</taxon>
        <taxon>Saccharophagus</taxon>
    </lineage>
</organism>
<dbReference type="Proteomes" id="UP001169760">
    <property type="component" value="Unassembled WGS sequence"/>
</dbReference>
<keyword evidence="2" id="KW-0472">Membrane</keyword>
<gene>
    <name evidence="3" type="ORF">Q4521_09935</name>
</gene>
<feature type="transmembrane region" description="Helical" evidence="2">
    <location>
        <begin position="6"/>
        <end position="27"/>
    </location>
</feature>
<feature type="transmembrane region" description="Helical" evidence="2">
    <location>
        <begin position="896"/>
        <end position="913"/>
    </location>
</feature>
<feature type="transmembrane region" description="Helical" evidence="2">
    <location>
        <begin position="541"/>
        <end position="561"/>
    </location>
</feature>
<evidence type="ECO:0000256" key="1">
    <source>
        <dbReference type="SAM" id="MobiDB-lite"/>
    </source>
</evidence>
<feature type="transmembrane region" description="Helical" evidence="2">
    <location>
        <begin position="701"/>
        <end position="726"/>
    </location>
</feature>
<dbReference type="InterPro" id="IPR019286">
    <property type="entry name" value="DUF2339_TM"/>
</dbReference>
<feature type="transmembrane region" description="Helical" evidence="2">
    <location>
        <begin position="447"/>
        <end position="466"/>
    </location>
</feature>
<feature type="transmembrane region" description="Helical" evidence="2">
    <location>
        <begin position="164"/>
        <end position="181"/>
    </location>
</feature>
<feature type="compositionally biased region" description="Polar residues" evidence="1">
    <location>
        <begin position="115"/>
        <end position="124"/>
    </location>
</feature>
<feature type="transmembrane region" description="Helical" evidence="2">
    <location>
        <begin position="644"/>
        <end position="665"/>
    </location>
</feature>
<feature type="transmembrane region" description="Helical" evidence="2">
    <location>
        <begin position="618"/>
        <end position="638"/>
    </location>
</feature>
<feature type="transmembrane region" description="Helical" evidence="2">
    <location>
        <begin position="346"/>
        <end position="363"/>
    </location>
</feature>
<feature type="compositionally biased region" description="Low complexity" evidence="1">
    <location>
        <begin position="61"/>
        <end position="76"/>
    </location>
</feature>
<feature type="transmembrane region" description="Helical" evidence="2">
    <location>
        <begin position="225"/>
        <end position="245"/>
    </location>
</feature>
<feature type="transmembrane region" description="Helical" evidence="2">
    <location>
        <begin position="251"/>
        <end position="269"/>
    </location>
</feature>
<dbReference type="PANTHER" id="PTHR38434:SF1">
    <property type="entry name" value="BLL2549 PROTEIN"/>
    <property type="match status" value="1"/>
</dbReference>
<dbReference type="InterPro" id="IPR014600">
    <property type="entry name" value="UCP035905_mem"/>
</dbReference>
<feature type="transmembrane region" description="Helical" evidence="2">
    <location>
        <begin position="841"/>
        <end position="859"/>
    </location>
</feature>
<evidence type="ECO:0000313" key="4">
    <source>
        <dbReference type="Proteomes" id="UP001169760"/>
    </source>
</evidence>
<dbReference type="Pfam" id="PF10101">
    <property type="entry name" value="DUF2339"/>
    <property type="match status" value="1"/>
</dbReference>
<feature type="transmembrane region" description="Helical" evidence="2">
    <location>
        <begin position="297"/>
        <end position="315"/>
    </location>
</feature>
<feature type="transmembrane region" description="Helical" evidence="2">
    <location>
        <begin position="322"/>
        <end position="340"/>
    </location>
</feature>
<keyword evidence="2" id="KW-0812">Transmembrane</keyword>
<feature type="transmembrane region" description="Helical" evidence="2">
    <location>
        <begin position="807"/>
        <end position="826"/>
    </location>
</feature>
<comment type="caution">
    <text evidence="3">The sequence shown here is derived from an EMBL/GenBank/DDBJ whole genome shotgun (WGS) entry which is preliminary data.</text>
</comment>
<dbReference type="RefSeq" id="WP_303492689.1">
    <property type="nucleotide sequence ID" value="NZ_JAUOPB010000006.1"/>
</dbReference>
<feature type="transmembrane region" description="Helical" evidence="2">
    <location>
        <begin position="193"/>
        <end position="213"/>
    </location>
</feature>